<dbReference type="HOGENOM" id="CLU_049413_3_5_1"/>
<dbReference type="PaxDb" id="55529-EKX37368"/>
<reference evidence="5" key="3">
    <citation type="submission" date="2016-03" db="UniProtKB">
        <authorList>
            <consortium name="EnsemblProtists"/>
        </authorList>
    </citation>
    <scope>IDENTIFICATION</scope>
</reference>
<dbReference type="SUPFAM" id="SSF53474">
    <property type="entry name" value="alpha/beta-Hydrolases"/>
    <property type="match status" value="1"/>
</dbReference>
<dbReference type="KEGG" id="gtt:GUITHDRAFT_78147"/>
<dbReference type="EnsemblProtists" id="EKX37368">
    <property type="protein sequence ID" value="EKX37368"/>
    <property type="gene ID" value="GUITHDRAFT_78147"/>
</dbReference>
<feature type="domain" description="Phospholipase/carboxylesterase/thioesterase" evidence="3">
    <location>
        <begin position="18"/>
        <end position="231"/>
    </location>
</feature>
<dbReference type="PANTHER" id="PTHR10655:SF17">
    <property type="entry name" value="LYSOPHOSPHOLIPASE-LIKE PROTEIN 1"/>
    <property type="match status" value="1"/>
</dbReference>
<dbReference type="AlphaFoldDB" id="L1IM68"/>
<dbReference type="InterPro" id="IPR003140">
    <property type="entry name" value="PLipase/COase/thioEstase"/>
</dbReference>
<reference evidence="6" key="2">
    <citation type="submission" date="2012-11" db="EMBL/GenBank/DDBJ databases">
        <authorList>
            <person name="Kuo A."/>
            <person name="Curtis B.A."/>
            <person name="Tanifuji G."/>
            <person name="Burki F."/>
            <person name="Gruber A."/>
            <person name="Irimia M."/>
            <person name="Maruyama S."/>
            <person name="Arias M.C."/>
            <person name="Ball S.G."/>
            <person name="Gile G.H."/>
            <person name="Hirakawa Y."/>
            <person name="Hopkins J.F."/>
            <person name="Rensing S.A."/>
            <person name="Schmutz J."/>
            <person name="Symeonidi A."/>
            <person name="Elias M."/>
            <person name="Eveleigh R.J."/>
            <person name="Herman E.K."/>
            <person name="Klute M.J."/>
            <person name="Nakayama T."/>
            <person name="Obornik M."/>
            <person name="Reyes-Prieto A."/>
            <person name="Armbrust E.V."/>
            <person name="Aves S.J."/>
            <person name="Beiko R.G."/>
            <person name="Coutinho P."/>
            <person name="Dacks J.B."/>
            <person name="Durnford D.G."/>
            <person name="Fast N.M."/>
            <person name="Green B.R."/>
            <person name="Grisdale C."/>
            <person name="Hempe F."/>
            <person name="Henrissat B."/>
            <person name="Hoppner M.P."/>
            <person name="Ishida K.-I."/>
            <person name="Kim E."/>
            <person name="Koreny L."/>
            <person name="Kroth P.G."/>
            <person name="Liu Y."/>
            <person name="Malik S.-B."/>
            <person name="Maier U.G."/>
            <person name="McRose D."/>
            <person name="Mock T."/>
            <person name="Neilson J.A."/>
            <person name="Onodera N.T."/>
            <person name="Poole A.M."/>
            <person name="Pritham E.J."/>
            <person name="Richards T.A."/>
            <person name="Rocap G."/>
            <person name="Roy S.W."/>
            <person name="Sarai C."/>
            <person name="Schaack S."/>
            <person name="Shirato S."/>
            <person name="Slamovits C.H."/>
            <person name="Spencer D.F."/>
            <person name="Suzuki S."/>
            <person name="Worden A.Z."/>
            <person name="Zauner S."/>
            <person name="Barry K."/>
            <person name="Bell C."/>
            <person name="Bharti A.K."/>
            <person name="Crow J.A."/>
            <person name="Grimwood J."/>
            <person name="Kramer R."/>
            <person name="Lindquist E."/>
            <person name="Lucas S."/>
            <person name="Salamov A."/>
            <person name="McFadden G.I."/>
            <person name="Lane C.E."/>
            <person name="Keeling P.J."/>
            <person name="Gray M.W."/>
            <person name="Grigoriev I.V."/>
            <person name="Archibald J.M."/>
        </authorList>
    </citation>
    <scope>NUCLEOTIDE SEQUENCE</scope>
    <source>
        <strain evidence="6">CCMP2712</strain>
    </source>
</reference>
<evidence type="ECO:0000313" key="4">
    <source>
        <dbReference type="EMBL" id="EKX37368.1"/>
    </source>
</evidence>
<organism evidence="4">
    <name type="scientific">Guillardia theta (strain CCMP2712)</name>
    <name type="common">Cryptophyte</name>
    <dbReference type="NCBI Taxonomy" id="905079"/>
    <lineage>
        <taxon>Eukaryota</taxon>
        <taxon>Cryptophyceae</taxon>
        <taxon>Pyrenomonadales</taxon>
        <taxon>Geminigeraceae</taxon>
        <taxon>Guillardia</taxon>
    </lineage>
</organism>
<name>L1IM68_GUITC</name>
<evidence type="ECO:0000313" key="5">
    <source>
        <dbReference type="EnsemblProtists" id="EKX37368"/>
    </source>
</evidence>
<gene>
    <name evidence="4" type="ORF">GUITHDRAFT_78147</name>
</gene>
<dbReference type="GO" id="GO:0052689">
    <property type="term" value="F:carboxylic ester hydrolase activity"/>
    <property type="evidence" value="ECO:0007669"/>
    <property type="project" value="TreeGrafter"/>
</dbReference>
<dbReference type="Gene3D" id="3.40.50.1820">
    <property type="entry name" value="alpha/beta hydrolase"/>
    <property type="match status" value="1"/>
</dbReference>
<dbReference type="GO" id="GO:0005737">
    <property type="term" value="C:cytoplasm"/>
    <property type="evidence" value="ECO:0007669"/>
    <property type="project" value="TreeGrafter"/>
</dbReference>
<dbReference type="PANTHER" id="PTHR10655">
    <property type="entry name" value="LYSOPHOSPHOLIPASE-RELATED"/>
    <property type="match status" value="1"/>
</dbReference>
<dbReference type="eggNOG" id="KOG2112">
    <property type="taxonomic scope" value="Eukaryota"/>
</dbReference>
<dbReference type="Pfam" id="PF02230">
    <property type="entry name" value="Abhydrolase_2"/>
    <property type="match status" value="1"/>
</dbReference>
<accession>L1IM68</accession>
<keyword evidence="6" id="KW-1185">Reference proteome</keyword>
<evidence type="ECO:0000259" key="3">
    <source>
        <dbReference type="Pfam" id="PF02230"/>
    </source>
</evidence>
<protein>
    <recommendedName>
        <fullName evidence="3">Phospholipase/carboxylesterase/thioesterase domain-containing protein</fullName>
    </recommendedName>
</protein>
<dbReference type="GeneID" id="17294131"/>
<dbReference type="EMBL" id="JH993060">
    <property type="protein sequence ID" value="EKX37368.1"/>
    <property type="molecule type" value="Genomic_DNA"/>
</dbReference>
<evidence type="ECO:0000256" key="2">
    <source>
        <dbReference type="ARBA" id="ARBA00022801"/>
    </source>
</evidence>
<dbReference type="OrthoDB" id="2418081at2759"/>
<dbReference type="OMA" id="ISTVWFN"/>
<dbReference type="GO" id="GO:0008474">
    <property type="term" value="F:palmitoyl-(protein) hydrolase activity"/>
    <property type="evidence" value="ECO:0007669"/>
    <property type="project" value="TreeGrafter"/>
</dbReference>
<keyword evidence="2" id="KW-0378">Hydrolase</keyword>
<evidence type="ECO:0000313" key="6">
    <source>
        <dbReference type="Proteomes" id="UP000011087"/>
    </source>
</evidence>
<evidence type="ECO:0000256" key="1">
    <source>
        <dbReference type="ARBA" id="ARBA00006499"/>
    </source>
</evidence>
<sequence>MSSKPLDVGTVTPPLGGSHDSTIVMLHGSGDSGQGLKEWLEMEGDLFRFERTKVIFPTAHLRAYSLLGPYGMQRVWFDRLRLDPTGKEDVPGMKEMAALVKDVIKSEVDAGIPLSRIVLGGFSMGGGQALFTAISDDELCSGLAGCFALSTFLSERSVVPGMIEAHKAAGRRIMPMLQWHGEDDDMISCKWGEDSVKRIQAAGAEIDWKTFVGLQHSLRSDEVKQLMVWINERLSV</sequence>
<dbReference type="InterPro" id="IPR029058">
    <property type="entry name" value="AB_hydrolase_fold"/>
</dbReference>
<dbReference type="InterPro" id="IPR050565">
    <property type="entry name" value="LYPA1-2/EST-like"/>
</dbReference>
<dbReference type="STRING" id="905079.L1IM68"/>
<comment type="similarity">
    <text evidence="1">Belongs to the AB hydrolase superfamily. AB hydrolase 2 family.</text>
</comment>
<reference evidence="4 6" key="1">
    <citation type="journal article" date="2012" name="Nature">
        <title>Algal genomes reveal evolutionary mosaicism and the fate of nucleomorphs.</title>
        <authorList>
            <consortium name="DOE Joint Genome Institute"/>
            <person name="Curtis B.A."/>
            <person name="Tanifuji G."/>
            <person name="Burki F."/>
            <person name="Gruber A."/>
            <person name="Irimia M."/>
            <person name="Maruyama S."/>
            <person name="Arias M.C."/>
            <person name="Ball S.G."/>
            <person name="Gile G.H."/>
            <person name="Hirakawa Y."/>
            <person name="Hopkins J.F."/>
            <person name="Kuo A."/>
            <person name="Rensing S.A."/>
            <person name="Schmutz J."/>
            <person name="Symeonidi A."/>
            <person name="Elias M."/>
            <person name="Eveleigh R.J."/>
            <person name="Herman E.K."/>
            <person name="Klute M.J."/>
            <person name="Nakayama T."/>
            <person name="Obornik M."/>
            <person name="Reyes-Prieto A."/>
            <person name="Armbrust E.V."/>
            <person name="Aves S.J."/>
            <person name="Beiko R.G."/>
            <person name="Coutinho P."/>
            <person name="Dacks J.B."/>
            <person name="Durnford D.G."/>
            <person name="Fast N.M."/>
            <person name="Green B.R."/>
            <person name="Grisdale C.J."/>
            <person name="Hempel F."/>
            <person name="Henrissat B."/>
            <person name="Hoppner M.P."/>
            <person name="Ishida K."/>
            <person name="Kim E."/>
            <person name="Koreny L."/>
            <person name="Kroth P.G."/>
            <person name="Liu Y."/>
            <person name="Malik S.B."/>
            <person name="Maier U.G."/>
            <person name="McRose D."/>
            <person name="Mock T."/>
            <person name="Neilson J.A."/>
            <person name="Onodera N.T."/>
            <person name="Poole A.M."/>
            <person name="Pritham E.J."/>
            <person name="Richards T.A."/>
            <person name="Rocap G."/>
            <person name="Roy S.W."/>
            <person name="Sarai C."/>
            <person name="Schaack S."/>
            <person name="Shirato S."/>
            <person name="Slamovits C.H."/>
            <person name="Spencer D.F."/>
            <person name="Suzuki S."/>
            <person name="Worden A.Z."/>
            <person name="Zauner S."/>
            <person name="Barry K."/>
            <person name="Bell C."/>
            <person name="Bharti A.K."/>
            <person name="Crow J.A."/>
            <person name="Grimwood J."/>
            <person name="Kramer R."/>
            <person name="Lindquist E."/>
            <person name="Lucas S."/>
            <person name="Salamov A."/>
            <person name="McFadden G.I."/>
            <person name="Lane C.E."/>
            <person name="Keeling P.J."/>
            <person name="Gray M.W."/>
            <person name="Grigoriev I.V."/>
            <person name="Archibald J.M."/>
        </authorList>
    </citation>
    <scope>NUCLEOTIDE SEQUENCE</scope>
    <source>
        <strain evidence="4 6">CCMP2712</strain>
    </source>
</reference>
<dbReference type="RefSeq" id="XP_005824348.1">
    <property type="nucleotide sequence ID" value="XM_005824291.1"/>
</dbReference>
<proteinExistence type="inferred from homology"/>
<dbReference type="Proteomes" id="UP000011087">
    <property type="component" value="Unassembled WGS sequence"/>
</dbReference>